<keyword evidence="5 9" id="KW-0067">ATP-binding</keyword>
<dbReference type="SUPFAM" id="SSF52402">
    <property type="entry name" value="Adenine nucleotide alpha hydrolases-like"/>
    <property type="match status" value="1"/>
</dbReference>
<protein>
    <recommendedName>
        <fullName evidence="3">asparagine synthase (glutamine-hydrolyzing)</fullName>
        <ecNumber evidence="3">6.3.5.4</ecNumber>
    </recommendedName>
</protein>
<comment type="pathway">
    <text evidence="1">Amino-acid biosynthesis; L-asparagine biosynthesis; L-asparagine from L-aspartate (L-Gln route): step 1/1.</text>
</comment>
<gene>
    <name evidence="12" type="ORF">SAMN04488135_106139</name>
</gene>
<evidence type="ECO:0000256" key="2">
    <source>
        <dbReference type="ARBA" id="ARBA00005752"/>
    </source>
</evidence>
<dbReference type="AlphaFoldDB" id="A0A1M5X493"/>
<dbReference type="SUPFAM" id="SSF56235">
    <property type="entry name" value="N-terminal nucleophile aminohydrolases (Ntn hydrolases)"/>
    <property type="match status" value="1"/>
</dbReference>
<evidence type="ECO:0000256" key="3">
    <source>
        <dbReference type="ARBA" id="ARBA00012737"/>
    </source>
</evidence>
<name>A0A1M5X493_9BURK</name>
<feature type="active site" description="For GATase activity" evidence="8">
    <location>
        <position position="2"/>
    </location>
</feature>
<keyword evidence="13" id="KW-1185">Reference proteome</keyword>
<sequence length="652" mass="72438">MCGLTGFYSHDASGARAGIGSRMADAIAHRGPDDAGVWSDEAAGLTLAHRRLSVLDLSPAGHQPMHSACTRYVIAFNGEIYNHLDLRRRLEREGKQPAWRGHADTETLLACFAAWGVEKTLQATAGMFAIALWDRHAKVLTLARDRLGEKPLYWAWQGDALLFGSELKALKAHPAFHAAVDRNAIALLLRHGYIGAPHSIYQNVHKLLAGHYINIPLAGQGAARSAESKAYWRMNDAIHAGLAQPFAGTADQAADALEQQLSASIGGQMLADVPLGAFLSGGIDSSAIVALMQAQSPRPVRTFTIGFDDPRYNEAQHAQAIARHLGTEHTELYVRAEDALAVIPRLPDIYDEPFADSSQIPTFLVCQLARQHVTVSLSGDAGDELFGGYNTYQFAPALWRRIGRLPAPLRRAAAAGLAGLPASSWDAVFRPLRALMPDRFARALNGERLHKLAGLLSSDSKEAFYHRLSSHWEQPEHVVIGCREPATLLDTPQAWPETDSFEHWMMAVGTQSYMADDILPKVDRAAMANSLEVRIPMLDHRVVELAWRMPLALKLRDGKGKWLLREVLYRHVPRELIERPKKGFSIPLGAWLRGPLRDWAEALLDEGRLRREGYFHPEPLRRAWRLHLEGKQDCSARLWSPLMFQAWLEKQD</sequence>
<evidence type="ECO:0000256" key="7">
    <source>
        <dbReference type="ARBA" id="ARBA00048741"/>
    </source>
</evidence>
<dbReference type="InterPro" id="IPR006426">
    <property type="entry name" value="Asn_synth_AEB"/>
</dbReference>
<keyword evidence="8" id="KW-0061">Asparagine biosynthesis</keyword>
<dbReference type="Proteomes" id="UP000184226">
    <property type="component" value="Unassembled WGS sequence"/>
</dbReference>
<accession>A0A1M5X493</accession>
<dbReference type="Gene3D" id="3.60.20.10">
    <property type="entry name" value="Glutamine Phosphoribosylpyrophosphate, subunit 1, domain 1"/>
    <property type="match status" value="1"/>
</dbReference>
<feature type="binding site" evidence="9">
    <location>
        <position position="305"/>
    </location>
    <ligand>
        <name>ATP</name>
        <dbReference type="ChEBI" id="CHEBI:30616"/>
    </ligand>
</feature>
<dbReference type="Pfam" id="PF00733">
    <property type="entry name" value="Asn_synthase"/>
    <property type="match status" value="1"/>
</dbReference>
<evidence type="ECO:0000256" key="4">
    <source>
        <dbReference type="ARBA" id="ARBA00022741"/>
    </source>
</evidence>
<dbReference type="Pfam" id="PF13537">
    <property type="entry name" value="GATase_7"/>
    <property type="match status" value="1"/>
</dbReference>
<dbReference type="STRING" id="658167.SAMN04488135_106139"/>
<dbReference type="InterPro" id="IPR001962">
    <property type="entry name" value="Asn_synthase"/>
</dbReference>
<feature type="binding site" evidence="9">
    <location>
        <begin position="378"/>
        <end position="379"/>
    </location>
    <ligand>
        <name>ATP</name>
        <dbReference type="ChEBI" id="CHEBI:30616"/>
    </ligand>
</feature>
<evidence type="ECO:0000313" key="12">
    <source>
        <dbReference type="EMBL" id="SHH94635.1"/>
    </source>
</evidence>
<evidence type="ECO:0000256" key="9">
    <source>
        <dbReference type="PIRSR" id="PIRSR001589-2"/>
    </source>
</evidence>
<evidence type="ECO:0000313" key="13">
    <source>
        <dbReference type="Proteomes" id="UP000184226"/>
    </source>
</evidence>
<dbReference type="GO" id="GO:0005829">
    <property type="term" value="C:cytosol"/>
    <property type="evidence" value="ECO:0007669"/>
    <property type="project" value="TreeGrafter"/>
</dbReference>
<dbReference type="CDD" id="cd00712">
    <property type="entry name" value="AsnB"/>
    <property type="match status" value="1"/>
</dbReference>
<dbReference type="InterPro" id="IPR014729">
    <property type="entry name" value="Rossmann-like_a/b/a_fold"/>
</dbReference>
<evidence type="ECO:0000256" key="10">
    <source>
        <dbReference type="PIRSR" id="PIRSR001589-3"/>
    </source>
</evidence>
<keyword evidence="8" id="KW-0028">Amino-acid biosynthesis</keyword>
<organism evidence="12 13">
    <name type="scientific">Pollutimonas bauzanensis</name>
    <dbReference type="NCBI Taxonomy" id="658167"/>
    <lineage>
        <taxon>Bacteria</taxon>
        <taxon>Pseudomonadati</taxon>
        <taxon>Pseudomonadota</taxon>
        <taxon>Betaproteobacteria</taxon>
        <taxon>Burkholderiales</taxon>
        <taxon>Alcaligenaceae</taxon>
        <taxon>Pollutimonas</taxon>
    </lineage>
</organism>
<comment type="similarity">
    <text evidence="2">Belongs to the asparagine synthetase family.</text>
</comment>
<keyword evidence="4 9" id="KW-0547">Nucleotide-binding</keyword>
<evidence type="ECO:0000256" key="5">
    <source>
        <dbReference type="ARBA" id="ARBA00022840"/>
    </source>
</evidence>
<comment type="catalytic activity">
    <reaction evidence="7">
        <text>L-aspartate + L-glutamine + ATP + H2O = L-asparagine + L-glutamate + AMP + diphosphate + H(+)</text>
        <dbReference type="Rhea" id="RHEA:12228"/>
        <dbReference type="ChEBI" id="CHEBI:15377"/>
        <dbReference type="ChEBI" id="CHEBI:15378"/>
        <dbReference type="ChEBI" id="CHEBI:29985"/>
        <dbReference type="ChEBI" id="CHEBI:29991"/>
        <dbReference type="ChEBI" id="CHEBI:30616"/>
        <dbReference type="ChEBI" id="CHEBI:33019"/>
        <dbReference type="ChEBI" id="CHEBI:58048"/>
        <dbReference type="ChEBI" id="CHEBI:58359"/>
        <dbReference type="ChEBI" id="CHEBI:456215"/>
        <dbReference type="EC" id="6.3.5.4"/>
    </reaction>
</comment>
<evidence type="ECO:0000256" key="1">
    <source>
        <dbReference type="ARBA" id="ARBA00005187"/>
    </source>
</evidence>
<dbReference type="GO" id="GO:0004066">
    <property type="term" value="F:asparagine synthase (glutamine-hydrolyzing) activity"/>
    <property type="evidence" value="ECO:0007669"/>
    <property type="project" value="UniProtKB-EC"/>
</dbReference>
<evidence type="ECO:0000259" key="11">
    <source>
        <dbReference type="PROSITE" id="PS51278"/>
    </source>
</evidence>
<dbReference type="GO" id="GO:0006529">
    <property type="term" value="P:asparagine biosynthetic process"/>
    <property type="evidence" value="ECO:0007669"/>
    <property type="project" value="UniProtKB-KW"/>
</dbReference>
<dbReference type="EC" id="6.3.5.4" evidence="3"/>
<dbReference type="OrthoDB" id="9763290at2"/>
<dbReference type="GO" id="GO:0005524">
    <property type="term" value="F:ATP binding"/>
    <property type="evidence" value="ECO:0007669"/>
    <property type="project" value="UniProtKB-KW"/>
</dbReference>
<evidence type="ECO:0000256" key="8">
    <source>
        <dbReference type="PIRSR" id="PIRSR001589-1"/>
    </source>
</evidence>
<keyword evidence="6 8" id="KW-0315">Glutamine amidotransferase</keyword>
<dbReference type="InterPro" id="IPR029055">
    <property type="entry name" value="Ntn_hydrolases_N"/>
</dbReference>
<dbReference type="PROSITE" id="PS51278">
    <property type="entry name" value="GATASE_TYPE_2"/>
    <property type="match status" value="1"/>
</dbReference>
<dbReference type="NCBIfam" id="TIGR01536">
    <property type="entry name" value="asn_synth_AEB"/>
    <property type="match status" value="1"/>
</dbReference>
<feature type="domain" description="Glutamine amidotransferase type-2" evidence="11">
    <location>
        <begin position="2"/>
        <end position="218"/>
    </location>
</feature>
<dbReference type="PANTHER" id="PTHR43284:SF1">
    <property type="entry name" value="ASPARAGINE SYNTHETASE"/>
    <property type="match status" value="1"/>
</dbReference>
<dbReference type="InterPro" id="IPR051786">
    <property type="entry name" value="ASN_synthetase/amidase"/>
</dbReference>
<feature type="binding site" evidence="9">
    <location>
        <position position="104"/>
    </location>
    <ligand>
        <name>L-glutamine</name>
        <dbReference type="ChEBI" id="CHEBI:58359"/>
    </ligand>
</feature>
<dbReference type="Gene3D" id="3.40.50.620">
    <property type="entry name" value="HUPs"/>
    <property type="match status" value="2"/>
</dbReference>
<dbReference type="EMBL" id="FQXE01000006">
    <property type="protein sequence ID" value="SHH94635.1"/>
    <property type="molecule type" value="Genomic_DNA"/>
</dbReference>
<dbReference type="PANTHER" id="PTHR43284">
    <property type="entry name" value="ASPARAGINE SYNTHETASE (GLUTAMINE-HYDROLYZING)"/>
    <property type="match status" value="1"/>
</dbReference>
<dbReference type="InterPro" id="IPR033738">
    <property type="entry name" value="AsnB_N"/>
</dbReference>
<dbReference type="RefSeq" id="WP_073103613.1">
    <property type="nucleotide sequence ID" value="NZ_FQXE01000006.1"/>
</dbReference>
<dbReference type="PIRSF" id="PIRSF001589">
    <property type="entry name" value="Asn_synthetase_glu-h"/>
    <property type="match status" value="1"/>
</dbReference>
<feature type="site" description="Important for beta-aspartyl-AMP intermediate formation" evidence="10">
    <location>
        <position position="380"/>
    </location>
</feature>
<dbReference type="InterPro" id="IPR017932">
    <property type="entry name" value="GATase_2_dom"/>
</dbReference>
<dbReference type="CDD" id="cd01991">
    <property type="entry name" value="Asn_synthase_B_C"/>
    <property type="match status" value="1"/>
</dbReference>
<evidence type="ECO:0000256" key="6">
    <source>
        <dbReference type="ARBA" id="ARBA00022962"/>
    </source>
</evidence>
<proteinExistence type="inferred from homology"/>
<reference evidence="12 13" key="1">
    <citation type="submission" date="2016-11" db="EMBL/GenBank/DDBJ databases">
        <authorList>
            <person name="Jaros S."/>
            <person name="Januszkiewicz K."/>
            <person name="Wedrychowicz H."/>
        </authorList>
    </citation>
    <scope>NUCLEOTIDE SEQUENCE [LARGE SCALE GENOMIC DNA]</scope>
    <source>
        <strain evidence="12 13">CGMCC 1.10190</strain>
    </source>
</reference>